<gene>
    <name evidence="2" type="ORF">SPARVUS_LOCUS6908474</name>
</gene>
<dbReference type="EMBL" id="CATNWA010014233">
    <property type="protein sequence ID" value="CAI9569338.1"/>
    <property type="molecule type" value="Genomic_DNA"/>
</dbReference>
<keyword evidence="3" id="KW-1185">Reference proteome</keyword>
<evidence type="ECO:0000313" key="2">
    <source>
        <dbReference type="EMBL" id="CAI9569338.1"/>
    </source>
</evidence>
<evidence type="ECO:0000313" key="3">
    <source>
        <dbReference type="Proteomes" id="UP001162483"/>
    </source>
</evidence>
<comment type="caution">
    <text evidence="2">The sequence shown here is derived from an EMBL/GenBank/DDBJ whole genome shotgun (WGS) entry which is preliminary data.</text>
</comment>
<organism evidence="2 3">
    <name type="scientific">Staurois parvus</name>
    <dbReference type="NCBI Taxonomy" id="386267"/>
    <lineage>
        <taxon>Eukaryota</taxon>
        <taxon>Metazoa</taxon>
        <taxon>Chordata</taxon>
        <taxon>Craniata</taxon>
        <taxon>Vertebrata</taxon>
        <taxon>Euteleostomi</taxon>
        <taxon>Amphibia</taxon>
        <taxon>Batrachia</taxon>
        <taxon>Anura</taxon>
        <taxon>Neobatrachia</taxon>
        <taxon>Ranoidea</taxon>
        <taxon>Ranidae</taxon>
        <taxon>Staurois</taxon>
    </lineage>
</organism>
<name>A0ABN9DAJ4_9NEOB</name>
<feature type="chain" id="PRO_5047283172" description="Secreted protein" evidence="1">
    <location>
        <begin position="41"/>
        <end position="74"/>
    </location>
</feature>
<proteinExistence type="predicted"/>
<feature type="signal peptide" evidence="1">
    <location>
        <begin position="1"/>
        <end position="40"/>
    </location>
</feature>
<evidence type="ECO:0008006" key="4">
    <source>
        <dbReference type="Google" id="ProtNLM"/>
    </source>
</evidence>
<sequence>MTLGRKGLTSGVIKGLTVCCFTVESCCFVLLCCAEKYTAACPCWQERDLCLHTGLSPVSFTRRLPGAGRESPAE</sequence>
<keyword evidence="1" id="KW-0732">Signal</keyword>
<protein>
    <recommendedName>
        <fullName evidence="4">Secreted protein</fullName>
    </recommendedName>
</protein>
<reference evidence="2" key="1">
    <citation type="submission" date="2023-05" db="EMBL/GenBank/DDBJ databases">
        <authorList>
            <person name="Stuckert A."/>
        </authorList>
    </citation>
    <scope>NUCLEOTIDE SEQUENCE</scope>
</reference>
<accession>A0ABN9DAJ4</accession>
<dbReference type="Proteomes" id="UP001162483">
    <property type="component" value="Unassembled WGS sequence"/>
</dbReference>
<evidence type="ECO:0000256" key="1">
    <source>
        <dbReference type="SAM" id="SignalP"/>
    </source>
</evidence>
<feature type="non-terminal residue" evidence="2">
    <location>
        <position position="74"/>
    </location>
</feature>